<accession>A0A183U4X7</accession>
<proteinExistence type="predicted"/>
<protein>
    <submittedName>
        <fullName evidence="2">Transcriptional regulator</fullName>
    </submittedName>
</protein>
<dbReference type="WBParaSite" id="TCNE_0000354701-mRNA-1">
    <property type="protein sequence ID" value="TCNE_0000354701-mRNA-1"/>
    <property type="gene ID" value="TCNE_0000354701"/>
</dbReference>
<keyword evidence="1" id="KW-1185">Reference proteome</keyword>
<dbReference type="Proteomes" id="UP000050794">
    <property type="component" value="Unassembled WGS sequence"/>
</dbReference>
<organism evidence="1 2">
    <name type="scientific">Toxocara canis</name>
    <name type="common">Canine roundworm</name>
    <dbReference type="NCBI Taxonomy" id="6265"/>
    <lineage>
        <taxon>Eukaryota</taxon>
        <taxon>Metazoa</taxon>
        <taxon>Ecdysozoa</taxon>
        <taxon>Nematoda</taxon>
        <taxon>Chromadorea</taxon>
        <taxon>Rhabditida</taxon>
        <taxon>Spirurina</taxon>
        <taxon>Ascaridomorpha</taxon>
        <taxon>Ascaridoidea</taxon>
        <taxon>Toxocaridae</taxon>
        <taxon>Toxocara</taxon>
    </lineage>
</organism>
<evidence type="ECO:0000313" key="2">
    <source>
        <dbReference type="WBParaSite" id="TCNE_0000354701-mRNA-1"/>
    </source>
</evidence>
<dbReference type="AlphaFoldDB" id="A0A183U4X7"/>
<name>A0A183U4X7_TOXCA</name>
<sequence>LQCSRCKKPMKLQKIDRNLPANVGLCLSFCRRMVTSYFLNPQDVMKSALKSVMPIVQFQENQCRLLNKRIAETVSRLHH</sequence>
<reference evidence="2" key="1">
    <citation type="submission" date="2016-06" db="UniProtKB">
        <authorList>
            <consortium name="WormBaseParasite"/>
        </authorList>
    </citation>
    <scope>IDENTIFICATION</scope>
</reference>
<evidence type="ECO:0000313" key="1">
    <source>
        <dbReference type="Proteomes" id="UP000050794"/>
    </source>
</evidence>